<evidence type="ECO:0000313" key="3">
    <source>
        <dbReference type="Proteomes" id="UP001419910"/>
    </source>
</evidence>
<gene>
    <name evidence="2" type="ORF">ABC974_24805</name>
</gene>
<name>A0ABU9YAX5_9SPHN</name>
<protein>
    <submittedName>
        <fullName evidence="2">Uncharacterized protein</fullName>
    </submittedName>
</protein>
<feature type="region of interest" description="Disordered" evidence="1">
    <location>
        <begin position="25"/>
        <end position="44"/>
    </location>
</feature>
<accession>A0ABU9YAX5</accession>
<sequence>MDITEYVKRNNFAVAQYEAESRCTAQNSAFSSSTTDSPLGFPLRTARESGFESLPWSPMRESPNK</sequence>
<proteinExistence type="predicted"/>
<feature type="compositionally biased region" description="Polar residues" evidence="1">
    <location>
        <begin position="25"/>
        <end position="37"/>
    </location>
</feature>
<evidence type="ECO:0000256" key="1">
    <source>
        <dbReference type="SAM" id="MobiDB-lite"/>
    </source>
</evidence>
<dbReference type="RefSeq" id="WP_343889213.1">
    <property type="nucleotide sequence ID" value="NZ_BAAAEH010000017.1"/>
</dbReference>
<comment type="caution">
    <text evidence="2">The sequence shown here is derived from an EMBL/GenBank/DDBJ whole genome shotgun (WGS) entry which is preliminary data.</text>
</comment>
<keyword evidence="3" id="KW-1185">Reference proteome</keyword>
<dbReference type="Proteomes" id="UP001419910">
    <property type="component" value="Unassembled WGS sequence"/>
</dbReference>
<organism evidence="2 3">
    <name type="scientific">Sphingomonas oligophenolica</name>
    <dbReference type="NCBI Taxonomy" id="301154"/>
    <lineage>
        <taxon>Bacteria</taxon>
        <taxon>Pseudomonadati</taxon>
        <taxon>Pseudomonadota</taxon>
        <taxon>Alphaproteobacteria</taxon>
        <taxon>Sphingomonadales</taxon>
        <taxon>Sphingomonadaceae</taxon>
        <taxon>Sphingomonas</taxon>
    </lineage>
</organism>
<dbReference type="EMBL" id="JBDIME010000035">
    <property type="protein sequence ID" value="MEN2792872.1"/>
    <property type="molecule type" value="Genomic_DNA"/>
</dbReference>
<reference evidence="2 3" key="1">
    <citation type="submission" date="2024-05" db="EMBL/GenBank/DDBJ databases">
        <authorList>
            <person name="Liu Q."/>
            <person name="Xin Y.-H."/>
        </authorList>
    </citation>
    <scope>NUCLEOTIDE SEQUENCE [LARGE SCALE GENOMIC DNA]</scope>
    <source>
        <strain evidence="2 3">CGMCC 1.10181</strain>
    </source>
</reference>
<evidence type="ECO:0000313" key="2">
    <source>
        <dbReference type="EMBL" id="MEN2792872.1"/>
    </source>
</evidence>